<dbReference type="GO" id="GO:0003677">
    <property type="term" value="F:DNA binding"/>
    <property type="evidence" value="ECO:0007669"/>
    <property type="project" value="UniProtKB-KW"/>
</dbReference>
<keyword evidence="2" id="KW-0805">Transcription regulation</keyword>
<dbReference type="Pfam" id="PF00126">
    <property type="entry name" value="HTH_1"/>
    <property type="match status" value="1"/>
</dbReference>
<accession>A0A1B2DF92</accession>
<dbReference type="PANTHER" id="PTHR30419:SF8">
    <property type="entry name" value="NITROGEN ASSIMILATION TRANSCRIPTIONAL ACTIVATOR-RELATED"/>
    <property type="match status" value="1"/>
</dbReference>
<keyword evidence="4" id="KW-0804">Transcription</keyword>
<dbReference type="PANTHER" id="PTHR30419">
    <property type="entry name" value="HTH-TYPE TRANSCRIPTIONAL REGULATOR YBHD"/>
    <property type="match status" value="1"/>
</dbReference>
<keyword evidence="3" id="KW-0238">DNA-binding</keyword>
<reference evidence="6" key="1">
    <citation type="submission" date="2016-08" db="EMBL/GenBank/DDBJ databases">
        <title>Complete Genome Seqeunce of Paenibacillus sp. BIHB 4019 from tea rhizoplane.</title>
        <authorList>
            <person name="Thakur R."/>
            <person name="Swarnkar M.K."/>
            <person name="Gulati A."/>
        </authorList>
    </citation>
    <scope>NUCLEOTIDE SEQUENCE [LARGE SCALE GENOMIC DNA]</scope>
    <source>
        <strain evidence="6">BIHB4019</strain>
    </source>
</reference>
<feature type="domain" description="HTH lysR-type" evidence="5">
    <location>
        <begin position="1"/>
        <end position="58"/>
    </location>
</feature>
<protein>
    <submittedName>
        <fullName evidence="6">LysR family transcriptional regulator</fullName>
    </submittedName>
</protein>
<dbReference type="InterPro" id="IPR000847">
    <property type="entry name" value="LysR_HTH_N"/>
</dbReference>
<dbReference type="Gene3D" id="1.10.10.10">
    <property type="entry name" value="Winged helix-like DNA-binding domain superfamily/Winged helix DNA-binding domain"/>
    <property type="match status" value="1"/>
</dbReference>
<dbReference type="FunFam" id="1.10.10.10:FF:000001">
    <property type="entry name" value="LysR family transcriptional regulator"/>
    <property type="match status" value="1"/>
</dbReference>
<gene>
    <name evidence="6" type="ORF">BBD42_07845</name>
</gene>
<dbReference type="InterPro" id="IPR005119">
    <property type="entry name" value="LysR_subst-bd"/>
</dbReference>
<dbReference type="PRINTS" id="PR00039">
    <property type="entry name" value="HTHLYSR"/>
</dbReference>
<proteinExistence type="inferred from homology"/>
<evidence type="ECO:0000259" key="5">
    <source>
        <dbReference type="PROSITE" id="PS50931"/>
    </source>
</evidence>
<evidence type="ECO:0000256" key="3">
    <source>
        <dbReference type="ARBA" id="ARBA00023125"/>
    </source>
</evidence>
<comment type="similarity">
    <text evidence="1">Belongs to the LysR transcriptional regulatory family.</text>
</comment>
<dbReference type="RefSeq" id="WP_099517723.1">
    <property type="nucleotide sequence ID" value="NZ_CP016808.1"/>
</dbReference>
<evidence type="ECO:0000313" key="6">
    <source>
        <dbReference type="EMBL" id="ANY66381.1"/>
    </source>
</evidence>
<dbReference type="Pfam" id="PF03466">
    <property type="entry name" value="LysR_substrate"/>
    <property type="match status" value="1"/>
</dbReference>
<evidence type="ECO:0000256" key="4">
    <source>
        <dbReference type="ARBA" id="ARBA00023163"/>
    </source>
</evidence>
<dbReference type="AlphaFoldDB" id="A0A1B2DF92"/>
<dbReference type="GO" id="GO:0003700">
    <property type="term" value="F:DNA-binding transcription factor activity"/>
    <property type="evidence" value="ECO:0007669"/>
    <property type="project" value="InterPro"/>
</dbReference>
<sequence>MDIRHLEYVLEVVRHESFTKAAEALHITQPTISKMIKNLEDELQTPLFIRSGKKVQLTDAGQAIVAQSQDIVRLFKTLQNELNDVTDFRKGLVRIGLPPMISSIMFPEIVSLFVKRYPGLTIRLIEEGSLTVEAEVASGAIDAGIVMMPVRNDQFEVFPVQNASLRVVMHRQHPLAERSRLTLRELEQEAFIMYREDFALHARIIDECARLGFKPKIMLESSQWDFICETVAVGLGIALLPEAICQKLDTSRIRTIAMVDPVIPWNLAMIWRRDGYLSFAAQEWIRFTKAYFESKRS</sequence>
<organism evidence="6">
    <name type="scientific">Paenibacillus sp. BIHB 4019</name>
    <dbReference type="NCBI Taxonomy" id="1870819"/>
    <lineage>
        <taxon>Bacteria</taxon>
        <taxon>Bacillati</taxon>
        <taxon>Bacillota</taxon>
        <taxon>Bacilli</taxon>
        <taxon>Bacillales</taxon>
        <taxon>Paenibacillaceae</taxon>
        <taxon>Paenibacillus</taxon>
    </lineage>
</organism>
<evidence type="ECO:0000256" key="2">
    <source>
        <dbReference type="ARBA" id="ARBA00023015"/>
    </source>
</evidence>
<name>A0A1B2DF92_9BACL</name>
<dbReference type="GO" id="GO:0005829">
    <property type="term" value="C:cytosol"/>
    <property type="evidence" value="ECO:0007669"/>
    <property type="project" value="TreeGrafter"/>
</dbReference>
<dbReference type="SUPFAM" id="SSF53850">
    <property type="entry name" value="Periplasmic binding protein-like II"/>
    <property type="match status" value="1"/>
</dbReference>
<dbReference type="Gene3D" id="3.40.190.290">
    <property type="match status" value="1"/>
</dbReference>
<dbReference type="SUPFAM" id="SSF46785">
    <property type="entry name" value="Winged helix' DNA-binding domain"/>
    <property type="match status" value="1"/>
</dbReference>
<dbReference type="PROSITE" id="PS50931">
    <property type="entry name" value="HTH_LYSR"/>
    <property type="match status" value="1"/>
</dbReference>
<evidence type="ECO:0000256" key="1">
    <source>
        <dbReference type="ARBA" id="ARBA00009437"/>
    </source>
</evidence>
<dbReference type="EMBL" id="CP016808">
    <property type="protein sequence ID" value="ANY66381.1"/>
    <property type="molecule type" value="Genomic_DNA"/>
</dbReference>
<dbReference type="CDD" id="cd08438">
    <property type="entry name" value="PBP2_CidR"/>
    <property type="match status" value="1"/>
</dbReference>
<dbReference type="InterPro" id="IPR050950">
    <property type="entry name" value="HTH-type_LysR_regulators"/>
</dbReference>
<dbReference type="InterPro" id="IPR036388">
    <property type="entry name" value="WH-like_DNA-bd_sf"/>
</dbReference>
<dbReference type="InterPro" id="IPR036390">
    <property type="entry name" value="WH_DNA-bd_sf"/>
</dbReference>